<gene>
    <name evidence="9" type="ORF">CYMTET_42605</name>
</gene>
<dbReference type="PANTHER" id="PTHR18929">
    <property type="entry name" value="PROTEIN DISULFIDE ISOMERASE"/>
    <property type="match status" value="1"/>
</dbReference>
<dbReference type="GO" id="GO:0005788">
    <property type="term" value="C:endoplasmic reticulum lumen"/>
    <property type="evidence" value="ECO:0007669"/>
    <property type="project" value="UniProtKB-SubCell"/>
</dbReference>
<evidence type="ECO:0000256" key="3">
    <source>
        <dbReference type="ARBA" id="ARBA00006347"/>
    </source>
</evidence>
<keyword evidence="10" id="KW-1185">Reference proteome</keyword>
<evidence type="ECO:0000259" key="8">
    <source>
        <dbReference type="PROSITE" id="PS51352"/>
    </source>
</evidence>
<dbReference type="InterPro" id="IPR013766">
    <property type="entry name" value="Thioredoxin_domain"/>
</dbReference>
<dbReference type="Gene3D" id="3.40.30.10">
    <property type="entry name" value="Glutaredoxin"/>
    <property type="match status" value="1"/>
</dbReference>
<dbReference type="PANTHER" id="PTHR18929:SF132">
    <property type="entry name" value="PROTEIN DISULFIDE-ISOMERASE A3"/>
    <property type="match status" value="1"/>
</dbReference>
<dbReference type="GO" id="GO:0034976">
    <property type="term" value="P:response to endoplasmic reticulum stress"/>
    <property type="evidence" value="ECO:0007669"/>
    <property type="project" value="TreeGrafter"/>
</dbReference>
<dbReference type="InterPro" id="IPR036249">
    <property type="entry name" value="Thioredoxin-like_sf"/>
</dbReference>
<comment type="caution">
    <text evidence="9">The sequence shown here is derived from an EMBL/GenBank/DDBJ whole genome shotgun (WGS) entry which is preliminary data.</text>
</comment>
<dbReference type="AlphaFoldDB" id="A0AAE0F1D1"/>
<evidence type="ECO:0000256" key="4">
    <source>
        <dbReference type="ARBA" id="ARBA00012723"/>
    </source>
</evidence>
<feature type="domain" description="Thioredoxin" evidence="8">
    <location>
        <begin position="1"/>
        <end position="90"/>
    </location>
</feature>
<dbReference type="SUPFAM" id="SSF52833">
    <property type="entry name" value="Thioredoxin-like"/>
    <property type="match status" value="1"/>
</dbReference>
<dbReference type="PROSITE" id="PS51352">
    <property type="entry name" value="THIOREDOXIN_2"/>
    <property type="match status" value="1"/>
</dbReference>
<sequence length="102" mass="11805">MIEFYAPWCGHCKKLAPIFDELAESYKENSEILFVKMDSTANDIPPPHNKRFVVKGFPTLYFKDATEKIMLYTGGRTLPELREYVELKLLAQKEEDVGNEES</sequence>
<keyword evidence="7" id="KW-0676">Redox-active center</keyword>
<dbReference type="PROSITE" id="PS00194">
    <property type="entry name" value="THIOREDOXIN_1"/>
    <property type="match status" value="1"/>
</dbReference>
<evidence type="ECO:0000256" key="5">
    <source>
        <dbReference type="ARBA" id="ARBA00022824"/>
    </source>
</evidence>
<keyword evidence="6" id="KW-0413">Isomerase</keyword>
<keyword evidence="5" id="KW-0256">Endoplasmic reticulum</keyword>
<evidence type="ECO:0000313" key="9">
    <source>
        <dbReference type="EMBL" id="KAK3247929.1"/>
    </source>
</evidence>
<protein>
    <recommendedName>
        <fullName evidence="4">protein disulfide-isomerase</fullName>
        <ecNumber evidence="4">5.3.4.1</ecNumber>
    </recommendedName>
</protein>
<evidence type="ECO:0000256" key="1">
    <source>
        <dbReference type="ARBA" id="ARBA00001182"/>
    </source>
</evidence>
<evidence type="ECO:0000313" key="10">
    <source>
        <dbReference type="Proteomes" id="UP001190700"/>
    </source>
</evidence>
<comment type="similarity">
    <text evidence="3">Belongs to the protein disulfide isomerase family.</text>
</comment>
<evidence type="ECO:0000256" key="7">
    <source>
        <dbReference type="ARBA" id="ARBA00023284"/>
    </source>
</evidence>
<evidence type="ECO:0000256" key="6">
    <source>
        <dbReference type="ARBA" id="ARBA00023235"/>
    </source>
</evidence>
<proteinExistence type="inferred from homology"/>
<reference evidence="9 10" key="1">
    <citation type="journal article" date="2015" name="Genome Biol. Evol.">
        <title>Comparative Genomics of a Bacterivorous Green Alga Reveals Evolutionary Causalities and Consequences of Phago-Mixotrophic Mode of Nutrition.</title>
        <authorList>
            <person name="Burns J.A."/>
            <person name="Paasch A."/>
            <person name="Narechania A."/>
            <person name="Kim E."/>
        </authorList>
    </citation>
    <scope>NUCLEOTIDE SEQUENCE [LARGE SCALE GENOMIC DNA]</scope>
    <source>
        <strain evidence="9 10">PLY_AMNH</strain>
    </source>
</reference>
<name>A0AAE0F1D1_9CHLO</name>
<dbReference type="Proteomes" id="UP001190700">
    <property type="component" value="Unassembled WGS sequence"/>
</dbReference>
<comment type="subcellular location">
    <subcellularLocation>
        <location evidence="2">Endoplasmic reticulum lumen</location>
    </subcellularLocation>
</comment>
<accession>A0AAE0F1D1</accession>
<evidence type="ECO:0000256" key="2">
    <source>
        <dbReference type="ARBA" id="ARBA00004319"/>
    </source>
</evidence>
<dbReference type="EC" id="5.3.4.1" evidence="4"/>
<dbReference type="InterPro" id="IPR017937">
    <property type="entry name" value="Thioredoxin_CS"/>
</dbReference>
<dbReference type="GO" id="GO:0006457">
    <property type="term" value="P:protein folding"/>
    <property type="evidence" value="ECO:0007669"/>
    <property type="project" value="TreeGrafter"/>
</dbReference>
<dbReference type="Pfam" id="PF00085">
    <property type="entry name" value="Thioredoxin"/>
    <property type="match status" value="1"/>
</dbReference>
<comment type="catalytic activity">
    <reaction evidence="1">
        <text>Catalyzes the rearrangement of -S-S- bonds in proteins.</text>
        <dbReference type="EC" id="5.3.4.1"/>
    </reaction>
</comment>
<organism evidence="9 10">
    <name type="scientific">Cymbomonas tetramitiformis</name>
    <dbReference type="NCBI Taxonomy" id="36881"/>
    <lineage>
        <taxon>Eukaryota</taxon>
        <taxon>Viridiplantae</taxon>
        <taxon>Chlorophyta</taxon>
        <taxon>Pyramimonadophyceae</taxon>
        <taxon>Pyramimonadales</taxon>
        <taxon>Pyramimonadaceae</taxon>
        <taxon>Cymbomonas</taxon>
    </lineage>
</organism>
<dbReference type="EMBL" id="LGRX02028556">
    <property type="protein sequence ID" value="KAK3247929.1"/>
    <property type="molecule type" value="Genomic_DNA"/>
</dbReference>
<dbReference type="GO" id="GO:0003756">
    <property type="term" value="F:protein disulfide isomerase activity"/>
    <property type="evidence" value="ECO:0007669"/>
    <property type="project" value="UniProtKB-EC"/>
</dbReference>